<dbReference type="NCBIfam" id="TIGR00158">
    <property type="entry name" value="L9"/>
    <property type="match status" value="1"/>
</dbReference>
<dbReference type="HAMAP" id="MF_00503">
    <property type="entry name" value="Ribosomal_bL9"/>
    <property type="match status" value="1"/>
</dbReference>
<dbReference type="GO" id="GO:0006412">
    <property type="term" value="P:translation"/>
    <property type="evidence" value="ECO:0007669"/>
    <property type="project" value="InterPro"/>
</dbReference>
<dbReference type="InterPro" id="IPR000244">
    <property type="entry name" value="Ribosomal_bL9"/>
</dbReference>
<evidence type="ECO:0000256" key="5">
    <source>
        <dbReference type="ARBA" id="ARBA00023274"/>
    </source>
</evidence>
<evidence type="ECO:0000313" key="7">
    <source>
        <dbReference type="EMBL" id="SVD16477.1"/>
    </source>
</evidence>
<keyword evidence="5" id="KW-0687">Ribonucleoprotein</keyword>
<dbReference type="InterPro" id="IPR009027">
    <property type="entry name" value="Ribosomal_bL9/RNase_H1_N"/>
</dbReference>
<evidence type="ECO:0000256" key="2">
    <source>
        <dbReference type="ARBA" id="ARBA00022730"/>
    </source>
</evidence>
<feature type="non-terminal residue" evidence="7">
    <location>
        <position position="134"/>
    </location>
</feature>
<dbReference type="InterPro" id="IPR020069">
    <property type="entry name" value="Ribosomal_bL9_C"/>
</dbReference>
<dbReference type="InterPro" id="IPR020594">
    <property type="entry name" value="Ribosomal_bL9_bac/chp"/>
</dbReference>
<evidence type="ECO:0000259" key="6">
    <source>
        <dbReference type="PROSITE" id="PS00651"/>
    </source>
</evidence>
<evidence type="ECO:0000256" key="4">
    <source>
        <dbReference type="ARBA" id="ARBA00022980"/>
    </source>
</evidence>
<dbReference type="GO" id="GO:0019843">
    <property type="term" value="F:rRNA binding"/>
    <property type="evidence" value="ECO:0007669"/>
    <property type="project" value="UniProtKB-KW"/>
</dbReference>
<dbReference type="InterPro" id="IPR036791">
    <property type="entry name" value="Ribosomal_bL9_C_sf"/>
</dbReference>
<dbReference type="EMBL" id="UINC01133505">
    <property type="protein sequence ID" value="SVD16477.1"/>
    <property type="molecule type" value="Genomic_DNA"/>
</dbReference>
<reference evidence="7" key="1">
    <citation type="submission" date="2018-05" db="EMBL/GenBank/DDBJ databases">
        <authorList>
            <person name="Lanie J.A."/>
            <person name="Ng W.-L."/>
            <person name="Kazmierczak K.M."/>
            <person name="Andrzejewski T.M."/>
            <person name="Davidsen T.M."/>
            <person name="Wayne K.J."/>
            <person name="Tettelin H."/>
            <person name="Glass J.I."/>
            <person name="Rusch D."/>
            <person name="Podicherti R."/>
            <person name="Tsui H.-C.T."/>
            <person name="Winkler M.E."/>
        </authorList>
    </citation>
    <scope>NUCLEOTIDE SEQUENCE</scope>
</reference>
<dbReference type="Gene3D" id="3.10.430.100">
    <property type="entry name" value="Ribosomal protein L9, C-terminal domain"/>
    <property type="match status" value="1"/>
</dbReference>
<accession>A0A382T4S3</accession>
<dbReference type="GO" id="GO:0003735">
    <property type="term" value="F:structural constituent of ribosome"/>
    <property type="evidence" value="ECO:0007669"/>
    <property type="project" value="InterPro"/>
</dbReference>
<dbReference type="Pfam" id="PF03948">
    <property type="entry name" value="Ribosomal_L9_C"/>
    <property type="match status" value="1"/>
</dbReference>
<dbReference type="Pfam" id="PF01281">
    <property type="entry name" value="Ribosomal_L9_N"/>
    <property type="match status" value="1"/>
</dbReference>
<dbReference type="InterPro" id="IPR020070">
    <property type="entry name" value="Ribosomal_bL9_N"/>
</dbReference>
<evidence type="ECO:0000256" key="3">
    <source>
        <dbReference type="ARBA" id="ARBA00022884"/>
    </source>
</evidence>
<keyword evidence="3" id="KW-0694">RNA-binding</keyword>
<name>A0A382T4S3_9ZZZZ</name>
<proteinExistence type="inferred from homology"/>
<gene>
    <name evidence="7" type="ORF">METZ01_LOCUS369331</name>
</gene>
<dbReference type="GO" id="GO:0005840">
    <property type="term" value="C:ribosome"/>
    <property type="evidence" value="ECO:0007669"/>
    <property type="project" value="UniProtKB-KW"/>
</dbReference>
<dbReference type="GO" id="GO:1990904">
    <property type="term" value="C:ribonucleoprotein complex"/>
    <property type="evidence" value="ECO:0007669"/>
    <property type="project" value="UniProtKB-KW"/>
</dbReference>
<dbReference type="PROSITE" id="PS00651">
    <property type="entry name" value="RIBOSOMAL_L9"/>
    <property type="match status" value="1"/>
</dbReference>
<comment type="similarity">
    <text evidence="1">Belongs to the bacterial ribosomal protein bL9 family.</text>
</comment>
<keyword evidence="2" id="KW-0699">rRNA-binding</keyword>
<dbReference type="AlphaFoldDB" id="A0A382T4S3"/>
<dbReference type="SUPFAM" id="SSF55658">
    <property type="entry name" value="L9 N-domain-like"/>
    <property type="match status" value="1"/>
</dbReference>
<protein>
    <recommendedName>
        <fullName evidence="6">Ribosomal protein L9 domain-containing protein</fullName>
    </recommendedName>
</protein>
<keyword evidence="4" id="KW-0689">Ribosomal protein</keyword>
<organism evidence="7">
    <name type="scientific">marine metagenome</name>
    <dbReference type="NCBI Taxonomy" id="408172"/>
    <lineage>
        <taxon>unclassified sequences</taxon>
        <taxon>metagenomes</taxon>
        <taxon>ecological metagenomes</taxon>
    </lineage>
</organism>
<dbReference type="Gene3D" id="3.40.5.10">
    <property type="entry name" value="Ribosomal protein L9, N-terminal domain"/>
    <property type="match status" value="1"/>
</dbReference>
<dbReference type="PANTHER" id="PTHR21368">
    <property type="entry name" value="50S RIBOSOMAL PROTEIN L9"/>
    <property type="match status" value="1"/>
</dbReference>
<dbReference type="InterPro" id="IPR036935">
    <property type="entry name" value="Ribosomal_bL9_N_sf"/>
</dbReference>
<sequence length="134" mass="14713">MKLLLKEDVDGLGFCGDEVEVKDGYGRNFLIPKGKALLATPNNLKAFNHQKRIVQAKVKKVTDIAQGVADEISNTAIQVKKKMGDGGKMFGTVTAQEISDLLKAKGIDIDRRKIQIQEPIKKAGEYSIPVKLHP</sequence>
<dbReference type="SUPFAM" id="SSF55653">
    <property type="entry name" value="Ribosomal protein L9 C-domain"/>
    <property type="match status" value="1"/>
</dbReference>
<feature type="domain" description="Ribosomal protein L9" evidence="6">
    <location>
        <begin position="13"/>
        <end position="40"/>
    </location>
</feature>
<evidence type="ECO:0000256" key="1">
    <source>
        <dbReference type="ARBA" id="ARBA00010605"/>
    </source>
</evidence>